<evidence type="ECO:0000256" key="2">
    <source>
        <dbReference type="ARBA" id="ARBA00012837"/>
    </source>
</evidence>
<comment type="catalytic activity">
    <reaction evidence="8">
        <text>tRNA(Arg) + L-arginine + ATP = L-arginyl-tRNA(Arg) + AMP + diphosphate</text>
        <dbReference type="Rhea" id="RHEA:20301"/>
        <dbReference type="Rhea" id="RHEA-COMP:9658"/>
        <dbReference type="Rhea" id="RHEA-COMP:9673"/>
        <dbReference type="ChEBI" id="CHEBI:30616"/>
        <dbReference type="ChEBI" id="CHEBI:32682"/>
        <dbReference type="ChEBI" id="CHEBI:33019"/>
        <dbReference type="ChEBI" id="CHEBI:78442"/>
        <dbReference type="ChEBI" id="CHEBI:78513"/>
        <dbReference type="ChEBI" id="CHEBI:456215"/>
        <dbReference type="EC" id="6.1.1.19"/>
    </reaction>
</comment>
<dbReference type="GO" id="GO:0004814">
    <property type="term" value="F:arginine-tRNA ligase activity"/>
    <property type="evidence" value="ECO:0007669"/>
    <property type="project" value="UniProtKB-EC"/>
</dbReference>
<feature type="domain" description="Arginyl tRNA synthetase N-terminal" evidence="11">
    <location>
        <begin position="2"/>
        <end position="90"/>
    </location>
</feature>
<sequence>MSDIRSDVAAAVGRVLQEWGIADSVDPIVELSARPEFGDFSTPAPLRAARARRMAPMAIAEEMRERLTAYELPSIAGWTISSPGYVNCHVVDARWAPDVMAAALSLDSSVAVSAPRRMVDKGRTLVEHTATNPNKAAHIGHLRNACIGDCVVRMLRRTGGEVEVNNYIDDTGVQVADVAVGLRHLGYHQEPNETFDSFCSRVYVQVGRRYEQEPALLDIRRQTLHQIEAGDNEVARFVKELANRIVDCHLTTMGRFDIRYDLLSWESDIIALGFWRHAFELLRAAGAAVHVDQGKHAGCWVMPTDDDAADDDDAKVLVKSDGVATYTAKDIAYQLWKFGLLGRDFNYRRWDPQDHSSPATTTSAPGALDATLYGRASRVINVVDARQAYPQRVVRRALAKLGHQLEAERSIHLGYEVVALSATAAAVLGLPFQDGKNIYAFSGRRGIEVRADELLDRAVEAVAIKARDTASAVLLASGAVRYYLQKFTLNQVIVFDFDEALRTSGDTGTYLMYTHARAAGILRRVPEERMTGVPALHPAERALLHAVDSYRYALHEAADGLSPATLCTYTLGLAAAFTDFYEHTPPIAKEQDAVVRAFRRRLVACAKAVLADALHCLGLSAPEEV</sequence>
<dbReference type="GO" id="GO:0005737">
    <property type="term" value="C:cytoplasm"/>
    <property type="evidence" value="ECO:0007669"/>
    <property type="project" value="InterPro"/>
</dbReference>
<dbReference type="InterPro" id="IPR009080">
    <property type="entry name" value="tRNAsynth_Ia_anticodon-bd"/>
</dbReference>
<keyword evidence="6 9" id="KW-0648">Protein biosynthesis</keyword>
<comment type="similarity">
    <text evidence="1 9">Belongs to the class-I aminoacyl-tRNA synthetase family.</text>
</comment>
<dbReference type="SMART" id="SM00836">
    <property type="entry name" value="DALR_1"/>
    <property type="match status" value="1"/>
</dbReference>
<dbReference type="SUPFAM" id="SSF55190">
    <property type="entry name" value="Arginyl-tRNA synthetase (ArgRS), N-terminal 'additional' domain"/>
    <property type="match status" value="1"/>
</dbReference>
<dbReference type="Pfam" id="PF05746">
    <property type="entry name" value="DALR_1"/>
    <property type="match status" value="1"/>
</dbReference>
<dbReference type="InterPro" id="IPR014729">
    <property type="entry name" value="Rossmann-like_a/b/a_fold"/>
</dbReference>
<proteinExistence type="inferred from homology"/>
<dbReference type="AlphaFoldDB" id="A0A934NJX1"/>
<evidence type="ECO:0000256" key="5">
    <source>
        <dbReference type="ARBA" id="ARBA00022840"/>
    </source>
</evidence>
<protein>
    <recommendedName>
        <fullName evidence="2">arginine--tRNA ligase</fullName>
        <ecNumber evidence="2">6.1.1.19</ecNumber>
    </recommendedName>
</protein>
<evidence type="ECO:0000256" key="6">
    <source>
        <dbReference type="ARBA" id="ARBA00022917"/>
    </source>
</evidence>
<evidence type="ECO:0000256" key="7">
    <source>
        <dbReference type="ARBA" id="ARBA00023146"/>
    </source>
</evidence>
<feature type="domain" description="DALR anticodon binding" evidence="10">
    <location>
        <begin position="511"/>
        <end position="625"/>
    </location>
</feature>
<dbReference type="EMBL" id="JAEKNN010000060">
    <property type="protein sequence ID" value="MBJ7610284.1"/>
    <property type="molecule type" value="Genomic_DNA"/>
</dbReference>
<evidence type="ECO:0000313" key="13">
    <source>
        <dbReference type="Proteomes" id="UP000614410"/>
    </source>
</evidence>
<dbReference type="SUPFAM" id="SSF47323">
    <property type="entry name" value="Anticodon-binding domain of a subclass of class I aminoacyl-tRNA synthetases"/>
    <property type="match status" value="1"/>
</dbReference>
<evidence type="ECO:0000256" key="1">
    <source>
        <dbReference type="ARBA" id="ARBA00005594"/>
    </source>
</evidence>
<accession>A0A934NJX1</accession>
<evidence type="ECO:0000256" key="8">
    <source>
        <dbReference type="ARBA" id="ARBA00049339"/>
    </source>
</evidence>
<dbReference type="GO" id="GO:0006420">
    <property type="term" value="P:arginyl-tRNA aminoacylation"/>
    <property type="evidence" value="ECO:0007669"/>
    <property type="project" value="InterPro"/>
</dbReference>
<dbReference type="Gene3D" id="3.40.50.620">
    <property type="entry name" value="HUPs"/>
    <property type="match status" value="1"/>
</dbReference>
<name>A0A934NJX1_9BACT</name>
<reference evidence="12 13" key="1">
    <citation type="submission" date="2020-10" db="EMBL/GenBank/DDBJ databases">
        <title>Ca. Dormibacterota MAGs.</title>
        <authorList>
            <person name="Montgomery K."/>
        </authorList>
    </citation>
    <scope>NUCLEOTIDE SEQUENCE [LARGE SCALE GENOMIC DNA]</scope>
    <source>
        <strain evidence="12">Mitchell_Peninsula_5</strain>
    </source>
</reference>
<dbReference type="PANTHER" id="PTHR11956:SF5">
    <property type="entry name" value="ARGININE--TRNA LIGASE, CYTOPLASMIC"/>
    <property type="match status" value="1"/>
</dbReference>
<evidence type="ECO:0000256" key="4">
    <source>
        <dbReference type="ARBA" id="ARBA00022741"/>
    </source>
</evidence>
<keyword evidence="3 9" id="KW-0436">Ligase</keyword>
<keyword evidence="7 9" id="KW-0030">Aminoacyl-tRNA synthetase</keyword>
<dbReference type="InterPro" id="IPR005148">
    <property type="entry name" value="Arg-tRNA-synth_N"/>
</dbReference>
<dbReference type="InterPro" id="IPR008909">
    <property type="entry name" value="DALR_anticod-bd"/>
</dbReference>
<dbReference type="Proteomes" id="UP000614410">
    <property type="component" value="Unassembled WGS sequence"/>
</dbReference>
<dbReference type="Pfam" id="PF03485">
    <property type="entry name" value="Arg_tRNA_synt_N"/>
    <property type="match status" value="1"/>
</dbReference>
<keyword evidence="4 9" id="KW-0547">Nucleotide-binding</keyword>
<dbReference type="InterPro" id="IPR035684">
    <property type="entry name" value="ArgRS_core"/>
</dbReference>
<dbReference type="EC" id="6.1.1.19" evidence="2"/>
<evidence type="ECO:0000259" key="11">
    <source>
        <dbReference type="SMART" id="SM01016"/>
    </source>
</evidence>
<dbReference type="PANTHER" id="PTHR11956">
    <property type="entry name" value="ARGINYL-TRNA SYNTHETASE"/>
    <property type="match status" value="1"/>
</dbReference>
<evidence type="ECO:0000313" key="12">
    <source>
        <dbReference type="EMBL" id="MBJ7610284.1"/>
    </source>
</evidence>
<dbReference type="SMART" id="SM01016">
    <property type="entry name" value="Arg_tRNA_synt_N"/>
    <property type="match status" value="1"/>
</dbReference>
<dbReference type="InterPro" id="IPR036695">
    <property type="entry name" value="Arg-tRNA-synth_N_sf"/>
</dbReference>
<organism evidence="12 13">
    <name type="scientific">Candidatus Amunia macphersoniae</name>
    <dbReference type="NCBI Taxonomy" id="3127014"/>
    <lineage>
        <taxon>Bacteria</taxon>
        <taxon>Bacillati</taxon>
        <taxon>Candidatus Dormiibacterota</taxon>
        <taxon>Candidatus Dormibacteria</taxon>
        <taxon>Candidatus Aeolococcales</taxon>
        <taxon>Candidatus Aeolococcaceae</taxon>
        <taxon>Candidatus Amunia</taxon>
    </lineage>
</organism>
<keyword evidence="5 9" id="KW-0067">ATP-binding</keyword>
<evidence type="ECO:0000256" key="3">
    <source>
        <dbReference type="ARBA" id="ARBA00022598"/>
    </source>
</evidence>
<evidence type="ECO:0000256" key="9">
    <source>
        <dbReference type="RuleBase" id="RU363038"/>
    </source>
</evidence>
<dbReference type="InterPro" id="IPR001278">
    <property type="entry name" value="Arg-tRNA-ligase"/>
</dbReference>
<comment type="caution">
    <text evidence="12">The sequence shown here is derived from an EMBL/GenBank/DDBJ whole genome shotgun (WGS) entry which is preliminary data.</text>
</comment>
<dbReference type="Pfam" id="PF00750">
    <property type="entry name" value="tRNA-synt_1d"/>
    <property type="match status" value="1"/>
</dbReference>
<evidence type="ECO:0000259" key="10">
    <source>
        <dbReference type="SMART" id="SM00836"/>
    </source>
</evidence>
<gene>
    <name evidence="12" type="primary">argS</name>
    <name evidence="12" type="ORF">JF887_12765</name>
</gene>
<dbReference type="GO" id="GO:0005524">
    <property type="term" value="F:ATP binding"/>
    <property type="evidence" value="ECO:0007669"/>
    <property type="project" value="UniProtKB-KW"/>
</dbReference>
<dbReference type="Gene3D" id="1.10.730.10">
    <property type="entry name" value="Isoleucyl-tRNA Synthetase, Domain 1"/>
    <property type="match status" value="1"/>
</dbReference>
<dbReference type="Gene3D" id="3.30.1360.70">
    <property type="entry name" value="Arginyl tRNA synthetase N-terminal domain"/>
    <property type="match status" value="1"/>
</dbReference>
<dbReference type="PRINTS" id="PR01038">
    <property type="entry name" value="TRNASYNTHARG"/>
</dbReference>
<dbReference type="SUPFAM" id="SSF52374">
    <property type="entry name" value="Nucleotidylyl transferase"/>
    <property type="match status" value="1"/>
</dbReference>